<dbReference type="Pfam" id="PF06985">
    <property type="entry name" value="HET"/>
    <property type="match status" value="1"/>
</dbReference>
<evidence type="ECO:0000259" key="1">
    <source>
        <dbReference type="Pfam" id="PF06985"/>
    </source>
</evidence>
<name>A0ABY0HIV9_9PEZI</name>
<reference evidence="2 3" key="1">
    <citation type="submission" date="2018-06" db="EMBL/GenBank/DDBJ databases">
        <title>Complete Genomes of Monosporascus.</title>
        <authorList>
            <person name="Robinson A.J."/>
            <person name="Natvig D.O."/>
        </authorList>
    </citation>
    <scope>NUCLEOTIDE SEQUENCE [LARGE SCALE GENOMIC DNA]</scope>
    <source>
        <strain evidence="2 3">CBS 609.92</strain>
    </source>
</reference>
<protein>
    <recommendedName>
        <fullName evidence="1">Heterokaryon incompatibility domain-containing protein</fullName>
    </recommendedName>
</protein>
<comment type="caution">
    <text evidence="2">The sequence shown here is derived from an EMBL/GenBank/DDBJ whole genome shotgun (WGS) entry which is preliminary data.</text>
</comment>
<dbReference type="InterPro" id="IPR010730">
    <property type="entry name" value="HET"/>
</dbReference>
<proteinExistence type="predicted"/>
<feature type="domain" description="Heterokaryon incompatibility" evidence="1">
    <location>
        <begin position="1"/>
        <end position="97"/>
    </location>
</feature>
<dbReference type="PANTHER" id="PTHR24148:SF64">
    <property type="entry name" value="HETEROKARYON INCOMPATIBILITY DOMAIN-CONTAINING PROTEIN"/>
    <property type="match status" value="1"/>
</dbReference>
<keyword evidence="3" id="KW-1185">Reference proteome</keyword>
<dbReference type="InterPro" id="IPR052895">
    <property type="entry name" value="HetReg/Transcr_Mod"/>
</dbReference>
<organism evidence="2 3">
    <name type="scientific">Monosporascus cannonballus</name>
    <dbReference type="NCBI Taxonomy" id="155416"/>
    <lineage>
        <taxon>Eukaryota</taxon>
        <taxon>Fungi</taxon>
        <taxon>Dikarya</taxon>
        <taxon>Ascomycota</taxon>
        <taxon>Pezizomycotina</taxon>
        <taxon>Sordariomycetes</taxon>
        <taxon>Xylariomycetidae</taxon>
        <taxon>Xylariales</taxon>
        <taxon>Xylariales incertae sedis</taxon>
        <taxon>Monosporascus</taxon>
    </lineage>
</organism>
<evidence type="ECO:0000313" key="2">
    <source>
        <dbReference type="EMBL" id="RYO93557.1"/>
    </source>
</evidence>
<sequence>MGDIYCRAELVISWAGPAADISDGALESLELLSQFTLGHGLHNTLHDFPRSDEERAKVRELIGQIDMGPTNWHDVPFSAVEALFRRPYWHRVWTLQEVALAKDVLVVCGWREVPWPSIALSAAVFILKARLGVLISLSRKLDRIVRIMVDGGSNDDLLASKLYDTKGSRRQCTDPWDYIYDIPGLVDQEIPSRIPVSYRKSIVEVMTMVAKLILAADGLNVLAFCQLPMDDEEQRDLKIAINENTRDSSWHGPGWQLGNLKKTLMGAFGLFITPVVECYGIIAAARPPPLPQQLREDHFPY</sequence>
<dbReference type="EMBL" id="QJNS01000017">
    <property type="protein sequence ID" value="RYO93557.1"/>
    <property type="molecule type" value="Genomic_DNA"/>
</dbReference>
<dbReference type="Proteomes" id="UP000294003">
    <property type="component" value="Unassembled WGS sequence"/>
</dbReference>
<accession>A0ABY0HIV9</accession>
<dbReference type="PANTHER" id="PTHR24148">
    <property type="entry name" value="ANKYRIN REPEAT DOMAIN-CONTAINING PROTEIN 39 HOMOLOG-RELATED"/>
    <property type="match status" value="1"/>
</dbReference>
<gene>
    <name evidence="2" type="ORF">DL762_000995</name>
</gene>
<evidence type="ECO:0000313" key="3">
    <source>
        <dbReference type="Proteomes" id="UP000294003"/>
    </source>
</evidence>